<feature type="compositionally biased region" description="Gly residues" evidence="2">
    <location>
        <begin position="673"/>
        <end position="682"/>
    </location>
</feature>
<proteinExistence type="predicted"/>
<keyword evidence="3" id="KW-0472">Membrane</keyword>
<dbReference type="Pfam" id="PF13779">
    <property type="entry name" value="DUF4175"/>
    <property type="match status" value="1"/>
</dbReference>
<feature type="region of interest" description="Disordered" evidence="2">
    <location>
        <begin position="647"/>
        <end position="816"/>
    </location>
</feature>
<name>A0A6L8VF11_9RHOB</name>
<sequence length="850" mass="91841">MTDPNTITAQALARIARPLRLTRAAMAAERLARCFWPVSTLLLAVAAALAFGVQDHLTQGALWGLALALAVALLAALVLGLRRFRWPSRAEAMARLDGTLPGHPLAALTDAQALGAGDAASAAVWRAHLQRMAARAAAARAAAPDLRLASRDRFGLRYVALTGFVMALIFGAPGRVGEVATIAAGGTPAQAAAGPSWEGWVEPPAYTGRPSLYLNAIEAATLEVPEGSLFTFRFYGSAGAIALDETISAGEAPVAEPAEDGPRSAEFAAAQTGTVRIDGPGGREIAVTVLPDAAPSVTFAGDIEREADGEMTQPFSARDDFQIAAGQAEFVLDIEKVDRRFGLATEPEPREPHVLDLPLPISGNRAEFTELLIENASKHPWANLPVKLSLTVEDGLGQTGQSETRELPLPGRRFFDPLAAAVIEMRRDLLWSAENAPRTLQVLRTISHRPEGFFRNQRAYLMLRVAMRRLEAGIAEGPLDPSLRDELAEALWEIAVLVEDGGLSDALERMERAQERLSEAMRNGASPEEIAELMDELREATDAYIRQLAQQGEQQPGDQMAQGEGQQITGDQLQAMMDEIQRLMEEGRMAEAQELLEQLNRMMQNMRVTQGEGGEGDMPGGQAMQDLAETLRDQQGLSDETFRDLQEQFNPGGQQPGEGQQGEGQQPGEGEQGEGQGQGQGEGSLADRQQALRDELERQQGGLPGQGTESGNAARGALDRAGRAMDEAERALREGDTGSAIDRQAEAIEELREGMRSLGEALAEERGERQPGEPGPGEERQAQEGAGGDRDPLGRTIGRAGRSGSDENMLQGEDVYRRARDLLDEIRRRAGEQERPELELDYLRRLLDRF</sequence>
<dbReference type="OrthoDB" id="8477685at2"/>
<dbReference type="NCBIfam" id="TIGR02302">
    <property type="entry name" value="aProt_lowcomp"/>
    <property type="match status" value="1"/>
</dbReference>
<feature type="transmembrane region" description="Helical" evidence="3">
    <location>
        <begin position="60"/>
        <end position="81"/>
    </location>
</feature>
<evidence type="ECO:0000313" key="4">
    <source>
        <dbReference type="EMBL" id="MZQ87859.1"/>
    </source>
</evidence>
<comment type="caution">
    <text evidence="4">The sequence shown here is derived from an EMBL/GenBank/DDBJ whole genome shotgun (WGS) entry which is preliminary data.</text>
</comment>
<accession>A0A6L8VF11</accession>
<keyword evidence="3" id="KW-0812">Transmembrane</keyword>
<evidence type="ECO:0000256" key="1">
    <source>
        <dbReference type="SAM" id="Coils"/>
    </source>
</evidence>
<evidence type="ECO:0000313" key="5">
    <source>
        <dbReference type="Proteomes" id="UP000477083"/>
    </source>
</evidence>
<feature type="transmembrane region" description="Helical" evidence="3">
    <location>
        <begin position="154"/>
        <end position="172"/>
    </location>
</feature>
<dbReference type="AlphaFoldDB" id="A0A6L8VF11"/>
<feature type="transmembrane region" description="Helical" evidence="3">
    <location>
        <begin position="34"/>
        <end position="54"/>
    </location>
</feature>
<evidence type="ECO:0000256" key="2">
    <source>
        <dbReference type="SAM" id="MobiDB-lite"/>
    </source>
</evidence>
<dbReference type="RefSeq" id="WP_161342837.1">
    <property type="nucleotide sequence ID" value="NZ_BMGW01000001.1"/>
</dbReference>
<protein>
    <submittedName>
        <fullName evidence="4">TIGR02302 family protein</fullName>
    </submittedName>
</protein>
<keyword evidence="1" id="KW-0175">Coiled coil</keyword>
<dbReference type="EMBL" id="WWNR01000001">
    <property type="protein sequence ID" value="MZQ87859.1"/>
    <property type="molecule type" value="Genomic_DNA"/>
</dbReference>
<feature type="compositionally biased region" description="Basic and acidic residues" evidence="2">
    <location>
        <begin position="717"/>
        <end position="736"/>
    </location>
</feature>
<evidence type="ECO:0000256" key="3">
    <source>
        <dbReference type="SAM" id="Phobius"/>
    </source>
</evidence>
<organism evidence="4 5">
    <name type="scientific">Frigidibacter albus</name>
    <dbReference type="NCBI Taxonomy" id="1465486"/>
    <lineage>
        <taxon>Bacteria</taxon>
        <taxon>Pseudomonadati</taxon>
        <taxon>Pseudomonadota</taxon>
        <taxon>Alphaproteobacteria</taxon>
        <taxon>Rhodobacterales</taxon>
        <taxon>Paracoccaceae</taxon>
        <taxon>Frigidibacter</taxon>
    </lineage>
</organism>
<gene>
    <name evidence="4" type="ORF">GS660_01955</name>
</gene>
<keyword evidence="3" id="KW-1133">Transmembrane helix</keyword>
<reference evidence="4 5" key="1">
    <citation type="submission" date="2020-01" db="EMBL/GenBank/DDBJ databases">
        <title>Frigidibacter albus SP32T (=CGMCC 1.13995T).</title>
        <authorList>
            <person name="Liao X."/>
        </authorList>
    </citation>
    <scope>NUCLEOTIDE SEQUENCE [LARGE SCALE GENOMIC DNA]</scope>
    <source>
        <strain evidence="4 5">SP32</strain>
    </source>
</reference>
<feature type="compositionally biased region" description="Basic and acidic residues" evidence="2">
    <location>
        <begin position="763"/>
        <end position="793"/>
    </location>
</feature>
<dbReference type="Proteomes" id="UP000477083">
    <property type="component" value="Unassembled WGS sequence"/>
</dbReference>
<feature type="compositionally biased region" description="Gly residues" evidence="2">
    <location>
        <begin position="654"/>
        <end position="667"/>
    </location>
</feature>
<feature type="compositionally biased region" description="Basic and acidic residues" evidence="2">
    <location>
        <begin position="743"/>
        <end position="755"/>
    </location>
</feature>
<dbReference type="InterPro" id="IPR012683">
    <property type="entry name" value="CHP02302_TM"/>
</dbReference>
<keyword evidence="5" id="KW-1185">Reference proteome</keyword>
<feature type="coiled-coil region" evidence="1">
    <location>
        <begin position="503"/>
        <end position="612"/>
    </location>
</feature>